<keyword evidence="2" id="KW-0479">Metal-binding</keyword>
<organism evidence="7 8">
    <name type="scientific">Channa striata</name>
    <name type="common">Snakehead murrel</name>
    <name type="synonym">Ophicephalus striatus</name>
    <dbReference type="NCBI Taxonomy" id="64152"/>
    <lineage>
        <taxon>Eukaryota</taxon>
        <taxon>Metazoa</taxon>
        <taxon>Chordata</taxon>
        <taxon>Craniata</taxon>
        <taxon>Vertebrata</taxon>
        <taxon>Euteleostomi</taxon>
        <taxon>Actinopterygii</taxon>
        <taxon>Neopterygii</taxon>
        <taxon>Teleostei</taxon>
        <taxon>Neoteleostei</taxon>
        <taxon>Acanthomorphata</taxon>
        <taxon>Anabantaria</taxon>
        <taxon>Anabantiformes</taxon>
        <taxon>Channoidei</taxon>
        <taxon>Channidae</taxon>
        <taxon>Channa</taxon>
    </lineage>
</organism>
<evidence type="ECO:0008006" key="9">
    <source>
        <dbReference type="Google" id="ProtNLM"/>
    </source>
</evidence>
<evidence type="ECO:0000256" key="1">
    <source>
        <dbReference type="ARBA" id="ARBA00022468"/>
    </source>
</evidence>
<dbReference type="Gene3D" id="2.30.29.30">
    <property type="entry name" value="Pleckstrin-homology domain (PH domain)/Phosphotyrosine-binding domain (PTB)"/>
    <property type="match status" value="2"/>
</dbReference>
<dbReference type="PRINTS" id="PR00405">
    <property type="entry name" value="REVINTRACTNG"/>
</dbReference>
<gene>
    <name evidence="7" type="ORF">Q5P01_018934</name>
</gene>
<dbReference type="GO" id="GO:0005547">
    <property type="term" value="F:phosphatidylinositol-3,4,5-trisphosphate binding"/>
    <property type="evidence" value="ECO:0007669"/>
    <property type="project" value="TreeGrafter"/>
</dbReference>
<dbReference type="Proteomes" id="UP001187415">
    <property type="component" value="Unassembled WGS sequence"/>
</dbReference>
<dbReference type="AlphaFoldDB" id="A0AA88M0J8"/>
<dbReference type="InterPro" id="IPR037278">
    <property type="entry name" value="ARFGAP/RecO"/>
</dbReference>
<dbReference type="Pfam" id="PF00620">
    <property type="entry name" value="RhoGAP"/>
    <property type="match status" value="1"/>
</dbReference>
<dbReference type="InterPro" id="IPR001849">
    <property type="entry name" value="PH_domain"/>
</dbReference>
<evidence type="ECO:0000259" key="5">
    <source>
        <dbReference type="PROSITE" id="PS50115"/>
    </source>
</evidence>
<keyword evidence="3" id="KW-0175">Coiled coil</keyword>
<feature type="region of interest" description="Disordered" evidence="4">
    <location>
        <begin position="255"/>
        <end position="352"/>
    </location>
</feature>
<keyword evidence="8" id="KW-1185">Reference proteome</keyword>
<comment type="caution">
    <text evidence="7">The sequence shown here is derived from an EMBL/GenBank/DDBJ whole genome shotgun (WGS) entry which is preliminary data.</text>
</comment>
<dbReference type="SMART" id="SM00324">
    <property type="entry name" value="RhoGAP"/>
    <property type="match status" value="1"/>
</dbReference>
<dbReference type="Pfam" id="PF01412">
    <property type="entry name" value="ArfGap"/>
    <property type="match status" value="1"/>
</dbReference>
<dbReference type="SUPFAM" id="SSF57863">
    <property type="entry name" value="ArfGap/RecO-like zinc finger"/>
    <property type="match status" value="1"/>
</dbReference>
<feature type="compositionally biased region" description="Acidic residues" evidence="4">
    <location>
        <begin position="257"/>
        <end position="269"/>
    </location>
</feature>
<dbReference type="PROSITE" id="PS50115">
    <property type="entry name" value="ARFGAP"/>
    <property type="match status" value="1"/>
</dbReference>
<dbReference type="InterPro" id="IPR011993">
    <property type="entry name" value="PH-like_dom_sf"/>
</dbReference>
<dbReference type="PANTHER" id="PTHR45899">
    <property type="entry name" value="RHO GTPASE ACTIVATING PROTEIN AT 15B, ISOFORM C"/>
    <property type="match status" value="1"/>
</dbReference>
<dbReference type="SUPFAM" id="SSF48350">
    <property type="entry name" value="GTPase activation domain, GAP"/>
    <property type="match status" value="1"/>
</dbReference>
<sequence length="1234" mass="135784">MYCTSTDTDESQHLVQLLADWMPPPPIPKPRNRYMRDSLQSVSSLDREVTGDNVQPLTPGGLHLSTEKDASSHPSPGGPVYPTLDGVTDMIATNIPSLAGIATAIKGSTPSPSAPVAPPSIESMANNIPGHIPSLAGAGSTVANPAPSNTHVTSAADLDSIVSSLANISSLAGIVSNVAIPAISTTPAAPTPPAGKPMYTDVGALSQLVMSTLEPTAGVTLPPVHGAAEPTDEVLPSHTITEENPYITVLSCWTTQEEAETDSSNEEEETGVKPAPSGANGTVGRDPAPTMTTNNNSLPTNASGRIVPARPAPPPPRAVSQSGKSVRQKTPRAATIRVSRKKGGGGTPAPQSAVIRSSWLDVWKGFRHNVLWATFDGQLMSLWKKRTDQFSEVLFHVSSITNVKKQEKRRFSVYFRKKHYDFLAHNDEVFEGWVTSLQASRGQPSPPYPDLHGQITMKDTRSRAYAAVWGHDLWIYPNKEGFQLGIASFSVPLSVASVKPAGKHSFTLITPFKTFNLSVDSSKDLSVWLDSLSSSICNALSSSQVALRLWENPFNKVCGDCGAANPEWASVNLLLVICQACAGQHRGLGSKLSKVRSLKMDSKIWTEPLIQLFVIYGNRLANQVWAPAVPASEQLRPDSPDQERSKFIQDKYSRGRYRRVHPLTTYESLMEQRLCEVVCTADVEETMSLICSGAKVCQSDPQNPPPTLLAETAGQVLQTELLRLNEYTEVPPHLPQSASRVPDSTPSGEEDEELHGKLEDDRFLFSLENDSAACDVLDLREVLSVFLKDGHQFEMVTLSDQLVCNANDKDDLLSHLVHILKVILPGGVSYAEVVGASAASRVCLVEVAGASSDSDAWLLLWEDGVSIHPVHRHTQPTLRTDLSEITHHEIDPSENIITMVTPDRSVSLRFEEQHSCQSWYQHLHRALASKSSATQCSSAANRRSSRQSLYPEIDLVSRGSVPPAIERCISHITTHGLQVEGIYRRCGLATKVSQLVHALLTSPSSAPLESDEQGVLDVCATLKRYVRQQGNLIPDEQSWLQAAGISDERTRFQAYRRLLRKLPNDNRATLSALFGHFYIVQMFSQVNKMSAHNLAVVLVPTLFQTVNQNLLRLTREFVIHHSLLFMTPEREERPEEEEQITNDHDQVRELLDKAEKILSDNGAQFYSNPTCLQVVEMLDHKEKEFYQKKLEEETKVVEIKYEKLSEAQQEVDTVKQKYHALMTRTHQVLEHELN</sequence>
<keyword evidence="1" id="KW-0343">GTPase activation</keyword>
<evidence type="ECO:0000313" key="8">
    <source>
        <dbReference type="Proteomes" id="UP001187415"/>
    </source>
</evidence>
<dbReference type="GO" id="GO:0008360">
    <property type="term" value="P:regulation of cell shape"/>
    <property type="evidence" value="ECO:0007669"/>
    <property type="project" value="TreeGrafter"/>
</dbReference>
<dbReference type="InterPro" id="IPR001164">
    <property type="entry name" value="ArfGAP_dom"/>
</dbReference>
<dbReference type="PANTHER" id="PTHR45899:SF5">
    <property type="entry name" value="ARF-GAP WITH RHO-GAP DOMAIN, ANK REPEAT AND PH DOMAIN-CONTAINING PROTEIN 1-LIKE"/>
    <property type="match status" value="1"/>
</dbReference>
<feature type="domain" description="Arf-GAP" evidence="5">
    <location>
        <begin position="543"/>
        <end position="667"/>
    </location>
</feature>
<dbReference type="GO" id="GO:0008270">
    <property type="term" value="F:zinc ion binding"/>
    <property type="evidence" value="ECO:0007669"/>
    <property type="project" value="UniProtKB-KW"/>
</dbReference>
<proteinExistence type="predicted"/>
<dbReference type="InterPro" id="IPR052227">
    <property type="entry name" value="Arf-Rho-GAP_ANK-PH_domain"/>
</dbReference>
<protein>
    <recommendedName>
        <fullName evidence="9">Arf-GAP with Rho-GAP domain, ANK repeat and PH domain-containing protein 1-like</fullName>
    </recommendedName>
</protein>
<dbReference type="Gene3D" id="1.10.555.10">
    <property type="entry name" value="Rho GTPase activation protein"/>
    <property type="match status" value="1"/>
</dbReference>
<evidence type="ECO:0000256" key="3">
    <source>
        <dbReference type="SAM" id="Coils"/>
    </source>
</evidence>
<dbReference type="SMART" id="SM00105">
    <property type="entry name" value="ArfGap"/>
    <property type="match status" value="1"/>
</dbReference>
<feature type="compositionally biased region" description="Polar residues" evidence="4">
    <location>
        <begin position="290"/>
        <end position="303"/>
    </location>
</feature>
<name>A0AA88M0J8_CHASR</name>
<dbReference type="GO" id="GO:0007165">
    <property type="term" value="P:signal transduction"/>
    <property type="evidence" value="ECO:0007669"/>
    <property type="project" value="InterPro"/>
</dbReference>
<feature type="compositionally biased region" description="Polar residues" evidence="4">
    <location>
        <begin position="736"/>
        <end position="747"/>
    </location>
</feature>
<dbReference type="SMART" id="SM00233">
    <property type="entry name" value="PH"/>
    <property type="match status" value="3"/>
</dbReference>
<feature type="domain" description="Rho-GAP" evidence="6">
    <location>
        <begin position="953"/>
        <end position="1158"/>
    </location>
</feature>
<accession>A0AA88M0J8</accession>
<dbReference type="Gene3D" id="1.10.220.150">
    <property type="entry name" value="Arf GTPase activating protein"/>
    <property type="match status" value="1"/>
</dbReference>
<dbReference type="EMBL" id="JAUPFM010000015">
    <property type="protein sequence ID" value="KAK2827900.1"/>
    <property type="molecule type" value="Genomic_DNA"/>
</dbReference>
<feature type="coiled-coil region" evidence="3">
    <location>
        <begin position="1187"/>
        <end position="1224"/>
    </location>
</feature>
<feature type="region of interest" description="Disordered" evidence="4">
    <location>
        <begin position="43"/>
        <end position="82"/>
    </location>
</feature>
<dbReference type="InterPro" id="IPR008936">
    <property type="entry name" value="Rho_GTPase_activation_prot"/>
</dbReference>
<evidence type="ECO:0000256" key="4">
    <source>
        <dbReference type="SAM" id="MobiDB-lite"/>
    </source>
</evidence>
<dbReference type="InterPro" id="IPR038508">
    <property type="entry name" value="ArfGAP_dom_sf"/>
</dbReference>
<keyword evidence="2" id="KW-0863">Zinc-finger</keyword>
<keyword evidence="2" id="KW-0862">Zinc</keyword>
<dbReference type="InterPro" id="IPR000198">
    <property type="entry name" value="RhoGAP_dom"/>
</dbReference>
<evidence type="ECO:0000256" key="2">
    <source>
        <dbReference type="PROSITE-ProRule" id="PRU00288"/>
    </source>
</evidence>
<feature type="region of interest" description="Disordered" evidence="4">
    <location>
        <begin position="732"/>
        <end position="755"/>
    </location>
</feature>
<dbReference type="GO" id="GO:0005096">
    <property type="term" value="F:GTPase activator activity"/>
    <property type="evidence" value="ECO:0007669"/>
    <property type="project" value="UniProtKB-KW"/>
</dbReference>
<reference evidence="7" key="1">
    <citation type="submission" date="2023-07" db="EMBL/GenBank/DDBJ databases">
        <title>Chromosome-level Genome Assembly of Striped Snakehead (Channa striata).</title>
        <authorList>
            <person name="Liu H."/>
        </authorList>
    </citation>
    <scope>NUCLEOTIDE SEQUENCE</scope>
    <source>
        <strain evidence="7">Gz</strain>
        <tissue evidence="7">Muscle</tissue>
    </source>
</reference>
<dbReference type="SUPFAM" id="SSF50729">
    <property type="entry name" value="PH domain-like"/>
    <property type="match status" value="3"/>
</dbReference>
<evidence type="ECO:0000313" key="7">
    <source>
        <dbReference type="EMBL" id="KAK2827900.1"/>
    </source>
</evidence>
<dbReference type="PROSITE" id="PS50238">
    <property type="entry name" value="RHOGAP"/>
    <property type="match status" value="1"/>
</dbReference>
<dbReference type="GO" id="GO:0005737">
    <property type="term" value="C:cytoplasm"/>
    <property type="evidence" value="ECO:0007669"/>
    <property type="project" value="TreeGrafter"/>
</dbReference>
<evidence type="ECO:0000259" key="6">
    <source>
        <dbReference type="PROSITE" id="PS50238"/>
    </source>
</evidence>